<protein>
    <submittedName>
        <fullName evidence="6">Uncharacterized protein</fullName>
    </submittedName>
</protein>
<dbReference type="Pfam" id="PF03055">
    <property type="entry name" value="RPE65"/>
    <property type="match status" value="1"/>
</dbReference>
<dbReference type="EMBL" id="JANJYJ010000009">
    <property type="protein sequence ID" value="KAK3188905.1"/>
    <property type="molecule type" value="Genomic_DNA"/>
</dbReference>
<dbReference type="AlphaFoldDB" id="A0AAE0DUG1"/>
<name>A0AAE0DUG1_9ROSI</name>
<gene>
    <name evidence="6" type="ORF">Dsin_028466</name>
</gene>
<feature type="binding site" evidence="5">
    <location>
        <position position="54"/>
    </location>
    <ligand>
        <name>Fe cation</name>
        <dbReference type="ChEBI" id="CHEBI:24875"/>
        <note>catalytic</note>
    </ligand>
</feature>
<evidence type="ECO:0000256" key="5">
    <source>
        <dbReference type="PIRSR" id="PIRSR604294-1"/>
    </source>
</evidence>
<comment type="similarity">
    <text evidence="1">Belongs to the carotenoid oxygenase family.</text>
</comment>
<dbReference type="PANTHER" id="PTHR10543:SF101">
    <property type="entry name" value="9-CIS-EPOXYCAROTENOID DIOXYGENASE NCED6, CHLOROPLASTIC"/>
    <property type="match status" value="1"/>
</dbReference>
<dbReference type="PANTHER" id="PTHR10543">
    <property type="entry name" value="BETA-CAROTENE DIOXYGENASE"/>
    <property type="match status" value="1"/>
</dbReference>
<dbReference type="GO" id="GO:0046872">
    <property type="term" value="F:metal ion binding"/>
    <property type="evidence" value="ECO:0007669"/>
    <property type="project" value="UniProtKB-KW"/>
</dbReference>
<proteinExistence type="inferred from homology"/>
<dbReference type="GO" id="GO:0016121">
    <property type="term" value="P:carotene catabolic process"/>
    <property type="evidence" value="ECO:0007669"/>
    <property type="project" value="TreeGrafter"/>
</dbReference>
<keyword evidence="2 5" id="KW-0479">Metal-binding</keyword>
<evidence type="ECO:0000256" key="3">
    <source>
        <dbReference type="ARBA" id="ARBA00022964"/>
    </source>
</evidence>
<keyword evidence="3" id="KW-0560">Oxidoreductase</keyword>
<reference evidence="6" key="1">
    <citation type="journal article" date="2023" name="Plant J.">
        <title>Genome sequences and population genomics provide insights into the demographic history, inbreeding, and mutation load of two 'living fossil' tree species of Dipteronia.</title>
        <authorList>
            <person name="Feng Y."/>
            <person name="Comes H.P."/>
            <person name="Chen J."/>
            <person name="Zhu S."/>
            <person name="Lu R."/>
            <person name="Zhang X."/>
            <person name="Li P."/>
            <person name="Qiu J."/>
            <person name="Olsen K.M."/>
            <person name="Qiu Y."/>
        </authorList>
    </citation>
    <scope>NUCLEOTIDE SEQUENCE</scope>
    <source>
        <strain evidence="6">NBL</strain>
    </source>
</reference>
<comment type="cofactor">
    <cofactor evidence="5">
        <name>Fe(2+)</name>
        <dbReference type="ChEBI" id="CHEBI:29033"/>
    </cofactor>
    <text evidence="5">Binds 1 Fe(2+) ion per subunit.</text>
</comment>
<accession>A0AAE0DUG1</accession>
<sequence>MGIANVGLIYFNGRLLVMFEDDFPYQVKINGDGGLETIEQFNFNDQLDCPMIAHPKLDPVTGDLNALSYSVDKNPYLKYFKFDAYGKKTSDMDITLD</sequence>
<dbReference type="Proteomes" id="UP001281410">
    <property type="component" value="Unassembled WGS sequence"/>
</dbReference>
<evidence type="ECO:0000256" key="4">
    <source>
        <dbReference type="ARBA" id="ARBA00023004"/>
    </source>
</evidence>
<dbReference type="GO" id="GO:0009570">
    <property type="term" value="C:chloroplast stroma"/>
    <property type="evidence" value="ECO:0007669"/>
    <property type="project" value="TreeGrafter"/>
</dbReference>
<evidence type="ECO:0000313" key="7">
    <source>
        <dbReference type="Proteomes" id="UP001281410"/>
    </source>
</evidence>
<dbReference type="GO" id="GO:0010436">
    <property type="term" value="F:carotenoid dioxygenase activity"/>
    <property type="evidence" value="ECO:0007669"/>
    <property type="project" value="TreeGrafter"/>
</dbReference>
<evidence type="ECO:0000313" key="6">
    <source>
        <dbReference type="EMBL" id="KAK3188905.1"/>
    </source>
</evidence>
<dbReference type="InterPro" id="IPR004294">
    <property type="entry name" value="Carotenoid_Oase"/>
</dbReference>
<keyword evidence="4 5" id="KW-0408">Iron</keyword>
<evidence type="ECO:0000256" key="1">
    <source>
        <dbReference type="ARBA" id="ARBA00006787"/>
    </source>
</evidence>
<comment type="caution">
    <text evidence="6">The sequence shown here is derived from an EMBL/GenBank/DDBJ whole genome shotgun (WGS) entry which is preliminary data.</text>
</comment>
<keyword evidence="3" id="KW-0223">Dioxygenase</keyword>
<organism evidence="6 7">
    <name type="scientific">Dipteronia sinensis</name>
    <dbReference type="NCBI Taxonomy" id="43782"/>
    <lineage>
        <taxon>Eukaryota</taxon>
        <taxon>Viridiplantae</taxon>
        <taxon>Streptophyta</taxon>
        <taxon>Embryophyta</taxon>
        <taxon>Tracheophyta</taxon>
        <taxon>Spermatophyta</taxon>
        <taxon>Magnoliopsida</taxon>
        <taxon>eudicotyledons</taxon>
        <taxon>Gunneridae</taxon>
        <taxon>Pentapetalae</taxon>
        <taxon>rosids</taxon>
        <taxon>malvids</taxon>
        <taxon>Sapindales</taxon>
        <taxon>Sapindaceae</taxon>
        <taxon>Hippocastanoideae</taxon>
        <taxon>Acereae</taxon>
        <taxon>Dipteronia</taxon>
    </lineage>
</organism>
<evidence type="ECO:0000256" key="2">
    <source>
        <dbReference type="ARBA" id="ARBA00022723"/>
    </source>
</evidence>
<keyword evidence="7" id="KW-1185">Reference proteome</keyword>